<dbReference type="AlphaFoldDB" id="T1JPK1"/>
<dbReference type="SMART" id="SM00302">
    <property type="entry name" value="GED"/>
    <property type="match status" value="1"/>
</dbReference>
<organism evidence="3 4">
    <name type="scientific">Strigamia maritima</name>
    <name type="common">European centipede</name>
    <name type="synonym">Geophilus maritimus</name>
    <dbReference type="NCBI Taxonomy" id="126957"/>
    <lineage>
        <taxon>Eukaryota</taxon>
        <taxon>Metazoa</taxon>
        <taxon>Ecdysozoa</taxon>
        <taxon>Arthropoda</taxon>
        <taxon>Myriapoda</taxon>
        <taxon>Chilopoda</taxon>
        <taxon>Pleurostigmophora</taxon>
        <taxon>Geophilomorpha</taxon>
        <taxon>Linotaeniidae</taxon>
        <taxon>Strigamia</taxon>
    </lineage>
</organism>
<evidence type="ECO:0000259" key="2">
    <source>
        <dbReference type="PROSITE" id="PS51388"/>
    </source>
</evidence>
<feature type="domain" description="GED" evidence="2">
    <location>
        <begin position="83"/>
        <end position="174"/>
    </location>
</feature>
<dbReference type="GO" id="GO:0016559">
    <property type="term" value="P:peroxisome fission"/>
    <property type="evidence" value="ECO:0007669"/>
    <property type="project" value="TreeGrafter"/>
</dbReference>
<dbReference type="HOGENOM" id="CLU_1534482_0_0_1"/>
<dbReference type="PANTHER" id="PTHR11566">
    <property type="entry name" value="DYNAMIN"/>
    <property type="match status" value="1"/>
</dbReference>
<dbReference type="PANTHER" id="PTHR11566:SF21">
    <property type="entry name" value="DYNAMIN RELATED PROTEIN 1, ISOFORM A"/>
    <property type="match status" value="1"/>
</dbReference>
<evidence type="ECO:0000313" key="4">
    <source>
        <dbReference type="Proteomes" id="UP000014500"/>
    </source>
</evidence>
<dbReference type="EnsemblMetazoa" id="SMAR015778-RA">
    <property type="protein sequence ID" value="SMAR015778-PA"/>
    <property type="gene ID" value="SMAR015778"/>
</dbReference>
<dbReference type="eggNOG" id="KOG0446">
    <property type="taxonomic scope" value="Eukaryota"/>
</dbReference>
<feature type="region of interest" description="Disordered" evidence="1">
    <location>
        <begin position="28"/>
        <end position="54"/>
    </location>
</feature>
<dbReference type="InterPro" id="IPR022812">
    <property type="entry name" value="Dynamin"/>
</dbReference>
<dbReference type="GO" id="GO:0005739">
    <property type="term" value="C:mitochondrion"/>
    <property type="evidence" value="ECO:0007669"/>
    <property type="project" value="TreeGrafter"/>
</dbReference>
<dbReference type="EMBL" id="JH431014">
    <property type="status" value="NOT_ANNOTATED_CDS"/>
    <property type="molecule type" value="Genomic_DNA"/>
</dbReference>
<keyword evidence="4" id="KW-1185">Reference proteome</keyword>
<dbReference type="Pfam" id="PF02212">
    <property type="entry name" value="GED"/>
    <property type="match status" value="1"/>
</dbReference>
<evidence type="ECO:0000313" key="3">
    <source>
        <dbReference type="EnsemblMetazoa" id="SMAR015778-PA"/>
    </source>
</evidence>
<dbReference type="GO" id="GO:0016020">
    <property type="term" value="C:membrane"/>
    <property type="evidence" value="ECO:0007669"/>
    <property type="project" value="TreeGrafter"/>
</dbReference>
<sequence>MGSRGSDSNLSAWAGTLFTNFIPNAGSRVDGRGDSREVSSDNSPNITPTHHQNTISPLKAVNLLPEVPIQTSRKLSPREQRDCDVIERLIRSYFLIVRKNIQDSVPKAVMHFLVNFVKDNLQSELVTHLYKHDHFLDLLQESEHIAIRRKEAHEMLTALQRASQIILGILRIRVH</sequence>
<dbReference type="GO" id="GO:0048312">
    <property type="term" value="P:intracellular distribution of mitochondria"/>
    <property type="evidence" value="ECO:0007669"/>
    <property type="project" value="TreeGrafter"/>
</dbReference>
<dbReference type="InterPro" id="IPR003130">
    <property type="entry name" value="GED"/>
</dbReference>
<dbReference type="GO" id="GO:0005525">
    <property type="term" value="F:GTP binding"/>
    <property type="evidence" value="ECO:0007669"/>
    <property type="project" value="InterPro"/>
</dbReference>
<feature type="compositionally biased region" description="Basic and acidic residues" evidence="1">
    <location>
        <begin position="29"/>
        <end position="39"/>
    </location>
</feature>
<dbReference type="GO" id="GO:0005874">
    <property type="term" value="C:microtubule"/>
    <property type="evidence" value="ECO:0007669"/>
    <property type="project" value="TreeGrafter"/>
</dbReference>
<dbReference type="GO" id="GO:0008017">
    <property type="term" value="F:microtubule binding"/>
    <property type="evidence" value="ECO:0007669"/>
    <property type="project" value="TreeGrafter"/>
</dbReference>
<evidence type="ECO:0000256" key="1">
    <source>
        <dbReference type="SAM" id="MobiDB-lite"/>
    </source>
</evidence>
<dbReference type="Proteomes" id="UP000014500">
    <property type="component" value="Unassembled WGS sequence"/>
</dbReference>
<accession>T1JPK1</accession>
<dbReference type="PROSITE" id="PS51388">
    <property type="entry name" value="GED"/>
    <property type="match status" value="1"/>
</dbReference>
<proteinExistence type="predicted"/>
<dbReference type="GO" id="GO:0000266">
    <property type="term" value="P:mitochondrial fission"/>
    <property type="evidence" value="ECO:0007669"/>
    <property type="project" value="TreeGrafter"/>
</dbReference>
<dbReference type="InterPro" id="IPR020850">
    <property type="entry name" value="GED_dom"/>
</dbReference>
<reference evidence="4" key="1">
    <citation type="submission" date="2011-05" db="EMBL/GenBank/DDBJ databases">
        <authorList>
            <person name="Richards S.R."/>
            <person name="Qu J."/>
            <person name="Jiang H."/>
            <person name="Jhangiani S.N."/>
            <person name="Agravi P."/>
            <person name="Goodspeed R."/>
            <person name="Gross S."/>
            <person name="Mandapat C."/>
            <person name="Jackson L."/>
            <person name="Mathew T."/>
            <person name="Pu L."/>
            <person name="Thornton R."/>
            <person name="Saada N."/>
            <person name="Wilczek-Boney K.B."/>
            <person name="Lee S."/>
            <person name="Kovar C."/>
            <person name="Wu Y."/>
            <person name="Scherer S.E."/>
            <person name="Worley K.C."/>
            <person name="Muzny D.M."/>
            <person name="Gibbs R."/>
        </authorList>
    </citation>
    <scope>NUCLEOTIDE SEQUENCE</scope>
    <source>
        <strain evidence="4">Brora</strain>
    </source>
</reference>
<dbReference type="Gene3D" id="1.20.120.1240">
    <property type="entry name" value="Dynamin, middle domain"/>
    <property type="match status" value="1"/>
</dbReference>
<dbReference type="GO" id="GO:0006897">
    <property type="term" value="P:endocytosis"/>
    <property type="evidence" value="ECO:0007669"/>
    <property type="project" value="TreeGrafter"/>
</dbReference>
<feature type="compositionally biased region" description="Polar residues" evidence="1">
    <location>
        <begin position="40"/>
        <end position="54"/>
    </location>
</feature>
<dbReference type="GO" id="GO:0003924">
    <property type="term" value="F:GTPase activity"/>
    <property type="evidence" value="ECO:0007669"/>
    <property type="project" value="InterPro"/>
</dbReference>
<protein>
    <recommendedName>
        <fullName evidence="2">GED domain-containing protein</fullName>
    </recommendedName>
</protein>
<reference evidence="3" key="2">
    <citation type="submission" date="2015-02" db="UniProtKB">
        <authorList>
            <consortium name="EnsemblMetazoa"/>
        </authorList>
    </citation>
    <scope>IDENTIFICATION</scope>
</reference>
<dbReference type="STRING" id="126957.T1JPK1"/>
<name>T1JPK1_STRMM</name>